<sequence>MIPSTVAFLCAFLLSAFVPHVVAHGFLKSVTIGGKDYPAWDADVDPYADPIPARVTRKVPDDGPVINLKDASVVCNVGGDKGAGLVAKATAGSQISFTMNRWPDDHLGPVTHYMTKCTNGDCKSFDPTGASWFKVDAAGLKNGVWATTNLIKNGLTDTMTIPSDLQSGQYLIRHELIALHSSDAAQVYPECIQVEVTGGGNKYPSGSALTTIPQVYTNFKTPDIWADGFNSFTIPGPAPAFGSSSSGANNAPPSSSVDPSPSVSPSSSSHAIPQSASSATPSKSNASSHASQTGTCRGHKARRALHHAAFGMKRHH</sequence>
<organism evidence="1 2">
    <name type="scientific">Irpex rosettiformis</name>
    <dbReference type="NCBI Taxonomy" id="378272"/>
    <lineage>
        <taxon>Eukaryota</taxon>
        <taxon>Fungi</taxon>
        <taxon>Dikarya</taxon>
        <taxon>Basidiomycota</taxon>
        <taxon>Agaricomycotina</taxon>
        <taxon>Agaricomycetes</taxon>
        <taxon>Polyporales</taxon>
        <taxon>Irpicaceae</taxon>
        <taxon>Irpex</taxon>
    </lineage>
</organism>
<dbReference type="Proteomes" id="UP001055072">
    <property type="component" value="Unassembled WGS sequence"/>
</dbReference>
<proteinExistence type="predicted"/>
<protein>
    <submittedName>
        <fullName evidence="1">Glycosyl hydrolase family 61-domain-containing protein</fullName>
    </submittedName>
</protein>
<keyword evidence="2" id="KW-1185">Reference proteome</keyword>
<evidence type="ECO:0000313" key="2">
    <source>
        <dbReference type="Proteomes" id="UP001055072"/>
    </source>
</evidence>
<name>A0ACB8UF07_9APHY</name>
<evidence type="ECO:0000313" key="1">
    <source>
        <dbReference type="EMBL" id="KAI0092942.1"/>
    </source>
</evidence>
<reference evidence="1" key="1">
    <citation type="journal article" date="2021" name="Environ. Microbiol.">
        <title>Gene family expansions and transcriptome signatures uncover fungal adaptations to wood decay.</title>
        <authorList>
            <person name="Hage H."/>
            <person name="Miyauchi S."/>
            <person name="Viragh M."/>
            <person name="Drula E."/>
            <person name="Min B."/>
            <person name="Chaduli D."/>
            <person name="Navarro D."/>
            <person name="Favel A."/>
            <person name="Norest M."/>
            <person name="Lesage-Meessen L."/>
            <person name="Balint B."/>
            <person name="Merenyi Z."/>
            <person name="de Eugenio L."/>
            <person name="Morin E."/>
            <person name="Martinez A.T."/>
            <person name="Baldrian P."/>
            <person name="Stursova M."/>
            <person name="Martinez M.J."/>
            <person name="Novotny C."/>
            <person name="Magnuson J.K."/>
            <person name="Spatafora J.W."/>
            <person name="Maurice S."/>
            <person name="Pangilinan J."/>
            <person name="Andreopoulos W."/>
            <person name="LaButti K."/>
            <person name="Hundley H."/>
            <person name="Na H."/>
            <person name="Kuo A."/>
            <person name="Barry K."/>
            <person name="Lipzen A."/>
            <person name="Henrissat B."/>
            <person name="Riley R."/>
            <person name="Ahrendt S."/>
            <person name="Nagy L.G."/>
            <person name="Grigoriev I.V."/>
            <person name="Martin F."/>
            <person name="Rosso M.N."/>
        </authorList>
    </citation>
    <scope>NUCLEOTIDE SEQUENCE</scope>
    <source>
        <strain evidence="1">CBS 384.51</strain>
    </source>
</reference>
<gene>
    <name evidence="1" type="ORF">BDY19DRAFT_1039493</name>
</gene>
<comment type="caution">
    <text evidence="1">The sequence shown here is derived from an EMBL/GenBank/DDBJ whole genome shotgun (WGS) entry which is preliminary data.</text>
</comment>
<accession>A0ACB8UF07</accession>
<dbReference type="EMBL" id="MU274902">
    <property type="protein sequence ID" value="KAI0092942.1"/>
    <property type="molecule type" value="Genomic_DNA"/>
</dbReference>
<keyword evidence="1" id="KW-0378">Hydrolase</keyword>